<dbReference type="GeneID" id="62164946"/>
<evidence type="ECO:0000313" key="2">
    <source>
        <dbReference type="Proteomes" id="UP000781932"/>
    </source>
</evidence>
<dbReference type="Proteomes" id="UP000781932">
    <property type="component" value="Unassembled WGS sequence"/>
</dbReference>
<evidence type="ECO:0000313" key="1">
    <source>
        <dbReference type="EMBL" id="KAF9873344.1"/>
    </source>
</evidence>
<reference evidence="1" key="2">
    <citation type="submission" date="2020-11" db="EMBL/GenBank/DDBJ databases">
        <title>Whole genome sequencing of Colletotrichum sp.</title>
        <authorList>
            <person name="Li H."/>
        </authorList>
    </citation>
    <scope>NUCLEOTIDE SEQUENCE</scope>
    <source>
        <strain evidence="1">CkLH20</strain>
    </source>
</reference>
<accession>A0A9P6LEN1</accession>
<keyword evidence="2" id="KW-1185">Reference proteome</keyword>
<dbReference type="RefSeq" id="XP_038742805.1">
    <property type="nucleotide sequence ID" value="XM_038891872.1"/>
</dbReference>
<dbReference type="AlphaFoldDB" id="A0A9P6LEN1"/>
<reference evidence="1" key="1">
    <citation type="submission" date="2020-03" db="EMBL/GenBank/DDBJ databases">
        <authorList>
            <person name="He L."/>
        </authorList>
    </citation>
    <scope>NUCLEOTIDE SEQUENCE</scope>
    <source>
        <strain evidence="1">CkLH20</strain>
    </source>
</reference>
<name>A0A9P6LEN1_9PEZI</name>
<organism evidence="1 2">
    <name type="scientific">Colletotrichum karsti</name>
    <dbReference type="NCBI Taxonomy" id="1095194"/>
    <lineage>
        <taxon>Eukaryota</taxon>
        <taxon>Fungi</taxon>
        <taxon>Dikarya</taxon>
        <taxon>Ascomycota</taxon>
        <taxon>Pezizomycotina</taxon>
        <taxon>Sordariomycetes</taxon>
        <taxon>Hypocreomycetidae</taxon>
        <taxon>Glomerellales</taxon>
        <taxon>Glomerellaceae</taxon>
        <taxon>Colletotrichum</taxon>
        <taxon>Colletotrichum boninense species complex</taxon>
    </lineage>
</organism>
<comment type="caution">
    <text evidence="1">The sequence shown here is derived from an EMBL/GenBank/DDBJ whole genome shotgun (WGS) entry which is preliminary data.</text>
</comment>
<gene>
    <name evidence="1" type="ORF">CkaCkLH20_09157</name>
</gene>
<dbReference type="EMBL" id="JAATWM020000032">
    <property type="protein sequence ID" value="KAF9873344.1"/>
    <property type="molecule type" value="Genomic_DNA"/>
</dbReference>
<sequence>MPPKKTVIAAYNLPDGFDPDSLKRPQEPAISPEHSKWEQALYSMSVVQSYISNENRRLRDLNGRTYKLYSRTIAEHDSRLDLGVNELVFQAAAAAPPSSEGSGEEGSAKYVVAKIVLAKDAKDPAARKYLEIGTEPFMRPKVASGKNVAVRATAWEVGGGGDGEERELVGGGPEVPENVATVDMWFVSKGFVRLRVHQDLASPEGWEHGLKIDKFPADRVQKYRIFAVCEAFVEEDREVRRISMVGKEEPPDQIPISNGRMVMYEGKMRQATHEYCPPGWDDLWEGEDPNSR</sequence>
<protein>
    <submittedName>
        <fullName evidence="1">Uncharacterized protein</fullName>
    </submittedName>
</protein>
<proteinExistence type="predicted"/>